<dbReference type="EMBL" id="JAFJZO010000013">
    <property type="protein sequence ID" value="KAG5509658.1"/>
    <property type="molecule type" value="Genomic_DNA"/>
</dbReference>
<gene>
    <name evidence="2" type="ORF">JKF63_00677</name>
    <name evidence="3" type="ORF">JKF63_05717</name>
    <name evidence="4" type="ORF">JKF63_06363</name>
</gene>
<keyword evidence="5" id="KW-1185">Reference proteome</keyword>
<evidence type="ECO:0000256" key="1">
    <source>
        <dbReference type="SAM" id="MobiDB-lite"/>
    </source>
</evidence>
<evidence type="ECO:0000313" key="2">
    <source>
        <dbReference type="EMBL" id="KAG5490557.1"/>
    </source>
</evidence>
<dbReference type="EMBL" id="JAFJZO010000024">
    <property type="protein sequence ID" value="KAG5503576.1"/>
    <property type="molecule type" value="Genomic_DNA"/>
</dbReference>
<feature type="compositionally biased region" description="Gly residues" evidence="1">
    <location>
        <begin position="329"/>
        <end position="342"/>
    </location>
</feature>
<reference evidence="3 5" key="1">
    <citation type="submission" date="2021-02" db="EMBL/GenBank/DDBJ databases">
        <title>Porcisia hertigi Genome sequencing and assembly.</title>
        <authorList>
            <person name="Almutairi H."/>
            <person name="Gatherer D."/>
        </authorList>
    </citation>
    <scope>NUCLEOTIDE SEQUENCE [LARGE SCALE GENOMIC DNA]</scope>
    <source>
        <strain evidence="3 5">C119</strain>
    </source>
</reference>
<feature type="region of interest" description="Disordered" evidence="1">
    <location>
        <begin position="307"/>
        <end position="369"/>
    </location>
</feature>
<dbReference type="OrthoDB" id="274440at2759"/>
<dbReference type="AlphaFoldDB" id="A0A836IQV5"/>
<dbReference type="EMBL" id="JAFJZO010000036">
    <property type="protein sequence ID" value="KAG5490557.1"/>
    <property type="molecule type" value="Genomic_DNA"/>
</dbReference>
<sequence length="427" mass="47978">MKVYFANPETRTSASTIKKMYLGGSIDHNQFIELCMGMATGLLEGKGDGSASARSYDSRATFEEHPRNIQREMMHAQSLFSDKEMRKYLSTEDRNKRLLQRLSEVADPMEGLQARLEASIEAKLLTPIMAASAVILLGLAGPGAQEMSLAERITLWYEFFVHEPSTSRLYRYNTFITSALEGDNMEWREILSKVDTPLLPETARLARFNRIALEEARKEADNTATNIQGGGGHEKKSQRLFRRAKDDKHDLLEGGAQYAPILGPDGSQTGALDLSSWEEFAATLNAKLDALNANDRELASRILNERMRTQTRQTNQKSYQGRTYTNGGRRNGYGNGGAGGRGHTYRGGEPQENPKTDARRNGSRRFEGGIHTHIKKYVEYCPRIRQGGVGRRYARRQNIKHRTRRNLRAVPPTKTYRSVGYNGVLGP</sequence>
<dbReference type="GeneID" id="94286805"/>
<feature type="compositionally biased region" description="Polar residues" evidence="1">
    <location>
        <begin position="310"/>
        <end position="320"/>
    </location>
</feature>
<dbReference type="Proteomes" id="UP000674318">
    <property type="component" value="Chromosome 24"/>
</dbReference>
<evidence type="ECO:0000313" key="4">
    <source>
        <dbReference type="EMBL" id="KAG5509658.1"/>
    </source>
</evidence>
<name>A0A836IQV5_9TRYP</name>
<comment type="caution">
    <text evidence="3">The sequence shown here is derived from an EMBL/GenBank/DDBJ whole genome shotgun (WGS) entry which is preliminary data.</text>
</comment>
<accession>A0A836IQV5</accession>
<proteinExistence type="predicted"/>
<dbReference type="KEGG" id="phet:94286805"/>
<organism evidence="3 5">
    <name type="scientific">Porcisia hertigi</name>
    <dbReference type="NCBI Taxonomy" id="2761500"/>
    <lineage>
        <taxon>Eukaryota</taxon>
        <taxon>Discoba</taxon>
        <taxon>Euglenozoa</taxon>
        <taxon>Kinetoplastea</taxon>
        <taxon>Metakinetoplastina</taxon>
        <taxon>Trypanosomatida</taxon>
        <taxon>Trypanosomatidae</taxon>
        <taxon>Leishmaniinae</taxon>
        <taxon>Porcisia</taxon>
    </lineage>
</organism>
<protein>
    <submittedName>
        <fullName evidence="3">Uncharacterized protein</fullName>
    </submittedName>
</protein>
<evidence type="ECO:0000313" key="5">
    <source>
        <dbReference type="Proteomes" id="UP000674318"/>
    </source>
</evidence>
<dbReference type="Proteomes" id="UP000674318">
    <property type="component" value="Chromosome 13"/>
</dbReference>
<feature type="compositionally biased region" description="Basic and acidic residues" evidence="1">
    <location>
        <begin position="352"/>
        <end position="369"/>
    </location>
</feature>
<dbReference type="RefSeq" id="XP_067752885.1">
    <property type="nucleotide sequence ID" value="XM_067896728.1"/>
</dbReference>
<evidence type="ECO:0000313" key="3">
    <source>
        <dbReference type="EMBL" id="KAG5503576.1"/>
    </source>
</evidence>